<sequence>MINRIYPNFGDKNDPCLIVALKEALETNEIDTSSINIKADGYIDLANARKLIKKYFPNSTYEYFKKDERIGLFHFTQEGKFIILTLGHFSYLDNFINHSFYDNYFDEIVAYWKLD</sequence>
<protein>
    <submittedName>
        <fullName evidence="1">Uncharacterized protein</fullName>
    </submittedName>
</protein>
<evidence type="ECO:0000313" key="1">
    <source>
        <dbReference type="EMBL" id="MBO8427945.1"/>
    </source>
</evidence>
<dbReference type="Proteomes" id="UP000823613">
    <property type="component" value="Unassembled WGS sequence"/>
</dbReference>
<comment type="caution">
    <text evidence="1">The sequence shown here is derived from an EMBL/GenBank/DDBJ whole genome shotgun (WGS) entry which is preliminary data.</text>
</comment>
<evidence type="ECO:0000313" key="2">
    <source>
        <dbReference type="Proteomes" id="UP000823613"/>
    </source>
</evidence>
<reference evidence="1" key="1">
    <citation type="submission" date="2020-10" db="EMBL/GenBank/DDBJ databases">
        <authorList>
            <person name="Gilroy R."/>
        </authorList>
    </citation>
    <scope>NUCLEOTIDE SEQUENCE</scope>
    <source>
        <strain evidence="1">11159</strain>
    </source>
</reference>
<organism evidence="1 2">
    <name type="scientific">Candidatus Onthovivens merdipullorum</name>
    <dbReference type="NCBI Taxonomy" id="2840889"/>
    <lineage>
        <taxon>Bacteria</taxon>
        <taxon>Bacillati</taxon>
        <taxon>Bacillota</taxon>
        <taxon>Bacilli</taxon>
        <taxon>Bacillales</taxon>
        <taxon>Candidatus Onthovivens</taxon>
    </lineage>
</organism>
<accession>A0A9D9DKQ0</accession>
<gene>
    <name evidence="1" type="ORF">IAC58_05340</name>
</gene>
<name>A0A9D9DKQ0_9BACL</name>
<dbReference type="EMBL" id="JADIMY010000108">
    <property type="protein sequence ID" value="MBO8427945.1"/>
    <property type="molecule type" value="Genomic_DNA"/>
</dbReference>
<reference evidence="1" key="2">
    <citation type="journal article" date="2021" name="PeerJ">
        <title>Extensive microbial diversity within the chicken gut microbiome revealed by metagenomics and culture.</title>
        <authorList>
            <person name="Gilroy R."/>
            <person name="Ravi A."/>
            <person name="Getino M."/>
            <person name="Pursley I."/>
            <person name="Horton D.L."/>
            <person name="Alikhan N.F."/>
            <person name="Baker D."/>
            <person name="Gharbi K."/>
            <person name="Hall N."/>
            <person name="Watson M."/>
            <person name="Adriaenssens E.M."/>
            <person name="Foster-Nyarko E."/>
            <person name="Jarju S."/>
            <person name="Secka A."/>
            <person name="Antonio M."/>
            <person name="Oren A."/>
            <person name="Chaudhuri R.R."/>
            <person name="La Ragione R."/>
            <person name="Hildebrand F."/>
            <person name="Pallen M.J."/>
        </authorList>
    </citation>
    <scope>NUCLEOTIDE SEQUENCE</scope>
    <source>
        <strain evidence="1">11159</strain>
    </source>
</reference>
<dbReference type="AlphaFoldDB" id="A0A9D9DKQ0"/>
<proteinExistence type="predicted"/>